<evidence type="ECO:0000313" key="7">
    <source>
        <dbReference type="Proteomes" id="UP000070299"/>
    </source>
</evidence>
<accession>A0A148KM09</accession>
<dbReference type="PROSITE" id="PS50887">
    <property type="entry name" value="GGDEF"/>
    <property type="match status" value="1"/>
</dbReference>
<organism evidence="6 7">
    <name type="scientific">Paraglaciecola hydrolytica</name>
    <dbReference type="NCBI Taxonomy" id="1799789"/>
    <lineage>
        <taxon>Bacteria</taxon>
        <taxon>Pseudomonadati</taxon>
        <taxon>Pseudomonadota</taxon>
        <taxon>Gammaproteobacteria</taxon>
        <taxon>Alteromonadales</taxon>
        <taxon>Alteromonadaceae</taxon>
        <taxon>Paraglaciecola</taxon>
    </lineage>
</organism>
<evidence type="ECO:0000256" key="1">
    <source>
        <dbReference type="ARBA" id="ARBA00001946"/>
    </source>
</evidence>
<feature type="domain" description="PAS" evidence="3">
    <location>
        <begin position="129"/>
        <end position="204"/>
    </location>
</feature>
<evidence type="ECO:0000313" key="6">
    <source>
        <dbReference type="EMBL" id="KXI27342.1"/>
    </source>
</evidence>
<evidence type="ECO:0000259" key="5">
    <source>
        <dbReference type="PROSITE" id="PS50887"/>
    </source>
</evidence>
<comment type="cofactor">
    <cofactor evidence="1">
        <name>Mg(2+)</name>
        <dbReference type="ChEBI" id="CHEBI:18420"/>
    </cofactor>
</comment>
<dbReference type="PROSITE" id="PS50113">
    <property type="entry name" value="PAC"/>
    <property type="match status" value="1"/>
</dbReference>
<dbReference type="InterPro" id="IPR000700">
    <property type="entry name" value="PAS-assoc_C"/>
</dbReference>
<protein>
    <submittedName>
        <fullName evidence="6">Diguanylate cyclase</fullName>
    </submittedName>
</protein>
<dbReference type="PANTHER" id="PTHR46663">
    <property type="entry name" value="DIGUANYLATE CYCLASE DGCT-RELATED"/>
    <property type="match status" value="1"/>
</dbReference>
<dbReference type="PANTHER" id="PTHR46663:SF3">
    <property type="entry name" value="SLL0267 PROTEIN"/>
    <property type="match status" value="1"/>
</dbReference>
<evidence type="ECO:0000259" key="4">
    <source>
        <dbReference type="PROSITE" id="PS50113"/>
    </source>
</evidence>
<dbReference type="AlphaFoldDB" id="A0A148KM09"/>
<dbReference type="Proteomes" id="UP000070299">
    <property type="component" value="Unassembled WGS sequence"/>
</dbReference>
<dbReference type="InterPro" id="IPR000160">
    <property type="entry name" value="GGDEF_dom"/>
</dbReference>
<dbReference type="EMBL" id="LSNE01000011">
    <property type="protein sequence ID" value="KXI27342.1"/>
    <property type="molecule type" value="Genomic_DNA"/>
</dbReference>
<dbReference type="NCBIfam" id="TIGR00229">
    <property type="entry name" value="sensory_box"/>
    <property type="match status" value="1"/>
</dbReference>
<reference evidence="7" key="1">
    <citation type="submission" date="2016-02" db="EMBL/GenBank/DDBJ databases">
        <authorList>
            <person name="Schultz-Johansen M."/>
            <person name="Glaring M.A."/>
            <person name="Bech P.K."/>
            <person name="Stougaard P."/>
        </authorList>
    </citation>
    <scope>NUCLEOTIDE SEQUENCE [LARGE SCALE GENOMIC DNA]</scope>
    <source>
        <strain evidence="7">S66</strain>
    </source>
</reference>
<dbReference type="RefSeq" id="WP_068380641.1">
    <property type="nucleotide sequence ID" value="NZ_LSNE01000011.1"/>
</dbReference>
<comment type="caution">
    <text evidence="6">The sequence shown here is derived from an EMBL/GenBank/DDBJ whole genome shotgun (WGS) entry which is preliminary data.</text>
</comment>
<evidence type="ECO:0000256" key="2">
    <source>
        <dbReference type="SAM" id="Coils"/>
    </source>
</evidence>
<dbReference type="CDD" id="cd01949">
    <property type="entry name" value="GGDEF"/>
    <property type="match status" value="1"/>
</dbReference>
<dbReference type="FunFam" id="3.30.70.270:FF:000001">
    <property type="entry name" value="Diguanylate cyclase domain protein"/>
    <property type="match status" value="1"/>
</dbReference>
<dbReference type="Gene3D" id="3.30.450.20">
    <property type="entry name" value="PAS domain"/>
    <property type="match status" value="2"/>
</dbReference>
<dbReference type="SMART" id="SM00086">
    <property type="entry name" value="PAC"/>
    <property type="match status" value="1"/>
</dbReference>
<dbReference type="CDD" id="cd00130">
    <property type="entry name" value="PAS"/>
    <property type="match status" value="2"/>
</dbReference>
<dbReference type="PROSITE" id="PS50112">
    <property type="entry name" value="PAS"/>
    <property type="match status" value="2"/>
</dbReference>
<keyword evidence="2" id="KW-0175">Coiled coil</keyword>
<dbReference type="OrthoDB" id="5800589at2"/>
<proteinExistence type="predicted"/>
<dbReference type="SUPFAM" id="SSF55073">
    <property type="entry name" value="Nucleotide cyclase"/>
    <property type="match status" value="1"/>
</dbReference>
<dbReference type="NCBIfam" id="TIGR00254">
    <property type="entry name" value="GGDEF"/>
    <property type="match status" value="1"/>
</dbReference>
<dbReference type="InterPro" id="IPR035965">
    <property type="entry name" value="PAS-like_dom_sf"/>
</dbReference>
<dbReference type="Gene3D" id="3.30.70.270">
    <property type="match status" value="1"/>
</dbReference>
<dbReference type="SMART" id="SM00267">
    <property type="entry name" value="GGDEF"/>
    <property type="match status" value="1"/>
</dbReference>
<dbReference type="InterPro" id="IPR001610">
    <property type="entry name" value="PAC"/>
</dbReference>
<dbReference type="GO" id="GO:0003824">
    <property type="term" value="F:catalytic activity"/>
    <property type="evidence" value="ECO:0007669"/>
    <property type="project" value="UniProtKB-ARBA"/>
</dbReference>
<dbReference type="Pfam" id="PF13426">
    <property type="entry name" value="PAS_9"/>
    <property type="match status" value="2"/>
</dbReference>
<evidence type="ECO:0000259" key="3">
    <source>
        <dbReference type="PROSITE" id="PS50112"/>
    </source>
</evidence>
<dbReference type="InterPro" id="IPR000014">
    <property type="entry name" value="PAS"/>
</dbReference>
<dbReference type="Pfam" id="PF00990">
    <property type="entry name" value="GGDEF"/>
    <property type="match status" value="1"/>
</dbReference>
<dbReference type="InterPro" id="IPR043128">
    <property type="entry name" value="Rev_trsase/Diguanyl_cyclase"/>
</dbReference>
<dbReference type="InterPro" id="IPR029787">
    <property type="entry name" value="Nucleotide_cyclase"/>
</dbReference>
<dbReference type="InterPro" id="IPR052163">
    <property type="entry name" value="DGC-Regulatory_Protein"/>
</dbReference>
<gene>
    <name evidence="6" type="ORF">AX660_21715</name>
</gene>
<keyword evidence="7" id="KW-1185">Reference proteome</keyword>
<dbReference type="SUPFAM" id="SSF55785">
    <property type="entry name" value="PYP-like sensor domain (PAS domain)"/>
    <property type="match status" value="2"/>
</dbReference>
<feature type="domain" description="PAS" evidence="3">
    <location>
        <begin position="5"/>
        <end position="53"/>
    </location>
</feature>
<name>A0A148KM09_9ALTE</name>
<dbReference type="SMART" id="SM00091">
    <property type="entry name" value="PAS"/>
    <property type="match status" value="2"/>
</dbReference>
<sequence>MTDLSDINLKKLLDNAKIGVVIHNIDTSVVYANPAALQLLNLTYEQIIGKDAMDPQWHFVDEYGQVLPTESYPVSRVVHAHETLNQEILGVVFHHDKDINWFLVDAYIEGFGTSGFVVVTFTDITDKKTQFSFQDVVENAQDIIIITEADLLTSPLGPKIVYVNKAFETLTGYTETEVIGDTPRILQGNFTDADSLKRISKALQAKQPVRETLLNYGKNGRPYWLDINIIPLKNRLGKVTHFAAIERDVTEQKFHAEQLEKSNKDLKMLKDNLLKMVEQQTAELKNTNFKLQRLAYYDFLTGLPNRRSFMDNMQKQLSAAKRSGELLLMGVIDLDNFKAVNDQYGHDIGDNVIKLAADSIRAVFRQEDCFGRLGGEEFSFSLKIEQSADAEQICQRLLDSIAAQKHQISEHESVSVTASIGITVLKPHKNTTVSDLYSQADQALYDAKAQQKNCFKQYIQADD</sequence>
<dbReference type="STRING" id="1799789.AX660_21715"/>
<feature type="coiled-coil region" evidence="2">
    <location>
        <begin position="256"/>
        <end position="283"/>
    </location>
</feature>
<feature type="domain" description="GGDEF" evidence="5">
    <location>
        <begin position="325"/>
        <end position="460"/>
    </location>
</feature>
<feature type="domain" description="PAC" evidence="4">
    <location>
        <begin position="207"/>
        <end position="261"/>
    </location>
</feature>